<dbReference type="AlphaFoldDB" id="A0A1G4KP57"/>
<feature type="coiled-coil region" evidence="1">
    <location>
        <begin position="41"/>
        <end position="90"/>
    </location>
</feature>
<organism evidence="2 3">
    <name type="scientific">Komagataella phaffii (strain ATCC 76273 / CBS 7435 / CECT 11047 / NRRL Y-11430 / Wegner 21-1)</name>
    <name type="common">Yeast</name>
    <name type="synonym">Pichia pastoris</name>
    <dbReference type="NCBI Taxonomy" id="981350"/>
    <lineage>
        <taxon>Eukaryota</taxon>
        <taxon>Fungi</taxon>
        <taxon>Dikarya</taxon>
        <taxon>Ascomycota</taxon>
        <taxon>Saccharomycotina</taxon>
        <taxon>Pichiomycetes</taxon>
        <taxon>Pichiales</taxon>
        <taxon>Pichiaceae</taxon>
        <taxon>Komagataella</taxon>
    </lineage>
</organism>
<keyword evidence="1" id="KW-0175">Coiled coil</keyword>
<sequence length="95" mass="11292">MEKYQNHFSKCVQQILFNKDKELRETLETLEQTSKMIVKQGNNLQADHQKLNEASQRLERQVRKSQKLVSNSLQEDCETMDRDLRILEQTVNLID</sequence>
<keyword evidence="3" id="KW-1185">Reference proteome</keyword>
<evidence type="ECO:0000313" key="2">
    <source>
        <dbReference type="EMBL" id="SCV11784.1"/>
    </source>
</evidence>
<dbReference type="EMBL" id="FR839628">
    <property type="protein sequence ID" value="SCV11784.1"/>
    <property type="molecule type" value="Genomic_DNA"/>
</dbReference>
<reference evidence="2 3" key="2">
    <citation type="journal article" date="2016" name="FEMS Yeast Res.">
        <title>Curation of the genome annotation of Pichia pastoris (Komagataella phaffii) CBS7435 from gene level to protein function.</title>
        <authorList>
            <person name="Valli M."/>
            <person name="Tatto N.E."/>
            <person name="Peymann A."/>
            <person name="Gruber C."/>
            <person name="Landes N."/>
            <person name="Ekker H."/>
            <person name="Thallinger G.G."/>
            <person name="Mattanovich D."/>
            <person name="Gasser B."/>
            <person name="Graf A.B."/>
        </authorList>
    </citation>
    <scope>GENOME REANNOTATION</scope>
    <source>
        <strain evidence="2 3">ATCC 76273 / CBS 7435 / CECT 11047 / NRRL Y-11430 / Wegner 21-1</strain>
    </source>
</reference>
<accession>A0A1G4KP57</accession>
<gene>
    <name evidence="2" type="ordered locus">PP7435_Chr1-1928</name>
</gene>
<protein>
    <submittedName>
        <fullName evidence="2">Uncharacterized protein</fullName>
    </submittedName>
</protein>
<reference evidence="2 3" key="1">
    <citation type="journal article" date="2011" name="J. Biotechnol.">
        <title>High-quality genome sequence of Pichia pastoris CBS7435.</title>
        <authorList>
            <person name="Kuberl A."/>
            <person name="Schneider J."/>
            <person name="Thallinger G.G."/>
            <person name="Anderl I."/>
            <person name="Wibberg D."/>
            <person name="Hajek T."/>
            <person name="Jaenicke S."/>
            <person name="Brinkrolf K."/>
            <person name="Goesmann A."/>
            <person name="Szczepanowski R."/>
            <person name="Puhler A."/>
            <person name="Schwab H."/>
            <person name="Glieder A."/>
            <person name="Pichler H."/>
        </authorList>
    </citation>
    <scope>NUCLEOTIDE SEQUENCE [LARGE SCALE GENOMIC DNA]</scope>
    <source>
        <strain evidence="3">ATCC 76273 / CBS 7435 / CECT 11047 / NRRL Y-11430 / Wegner 21-1</strain>
    </source>
</reference>
<name>A0A1G4KP57_KOMPC</name>
<evidence type="ECO:0000313" key="3">
    <source>
        <dbReference type="Proteomes" id="UP000006853"/>
    </source>
</evidence>
<dbReference type="Proteomes" id="UP000006853">
    <property type="component" value="Chromosome 1"/>
</dbReference>
<evidence type="ECO:0000256" key="1">
    <source>
        <dbReference type="SAM" id="Coils"/>
    </source>
</evidence>
<proteinExistence type="predicted"/>